<protein>
    <recommendedName>
        <fullName evidence="3">Transcriptional regulator, AbiEi antitoxin, Type IV TA system</fullName>
    </recommendedName>
</protein>
<reference evidence="1 2" key="1">
    <citation type="journal article" date="2015" name="Nature">
        <title>rRNA introns, odd ribosomes, and small enigmatic genomes across a large radiation of phyla.</title>
        <authorList>
            <person name="Brown C.T."/>
            <person name="Hug L.A."/>
            <person name="Thomas B.C."/>
            <person name="Sharon I."/>
            <person name="Castelle C.J."/>
            <person name="Singh A."/>
            <person name="Wilkins M.J."/>
            <person name="Williams K.H."/>
            <person name="Banfield J.F."/>
        </authorList>
    </citation>
    <scope>NUCLEOTIDE SEQUENCE [LARGE SCALE GENOMIC DNA]</scope>
</reference>
<dbReference type="Proteomes" id="UP000033995">
    <property type="component" value="Unassembled WGS sequence"/>
</dbReference>
<evidence type="ECO:0008006" key="3">
    <source>
        <dbReference type="Google" id="ProtNLM"/>
    </source>
</evidence>
<accession>A0A0G0A537</accession>
<evidence type="ECO:0000313" key="2">
    <source>
        <dbReference type="Proteomes" id="UP000033995"/>
    </source>
</evidence>
<name>A0A0G0A537_9BACT</name>
<gene>
    <name evidence="1" type="ORF">UR38_C0012G0003</name>
</gene>
<sequence length="202" mass="23594">MLKLNLYELNKYYSFQNTPIFSARELVVIFDSNKRAVNGFLSYNVSKGRIIRLKAGLFTLANIAVNDFTIANKLYFPSYISLDTALSYYNLIPETVYSITSVTSKSTKEFETMNKRFAYFKIKKDAFLGYGPVMLEGEIVYIAHSEKAVADMLYLNFLKKREYNDRMDWSKINLNKLKSYLKLFSKKGLINYSMSKFKEYDQ</sequence>
<dbReference type="AlphaFoldDB" id="A0A0G0A537"/>
<evidence type="ECO:0000313" key="1">
    <source>
        <dbReference type="EMBL" id="KKP46281.1"/>
    </source>
</evidence>
<proteinExistence type="predicted"/>
<dbReference type="EMBL" id="LBOZ01000012">
    <property type="protein sequence ID" value="KKP46281.1"/>
    <property type="molecule type" value="Genomic_DNA"/>
</dbReference>
<organism evidence="1 2">
    <name type="scientific">Candidatus Woesebacteria bacterium GW2011_GWA2_33_28</name>
    <dbReference type="NCBI Taxonomy" id="1618561"/>
    <lineage>
        <taxon>Bacteria</taxon>
        <taxon>Candidatus Woeseibacteriota</taxon>
    </lineage>
</organism>
<comment type="caution">
    <text evidence="1">The sequence shown here is derived from an EMBL/GenBank/DDBJ whole genome shotgun (WGS) entry which is preliminary data.</text>
</comment>